<evidence type="ECO:0000256" key="1">
    <source>
        <dbReference type="ARBA" id="ARBA00001974"/>
    </source>
</evidence>
<evidence type="ECO:0008006" key="10">
    <source>
        <dbReference type="Google" id="ProtNLM"/>
    </source>
</evidence>
<dbReference type="InterPro" id="IPR002655">
    <property type="entry name" value="Acyl-CoA_oxidase_C"/>
</dbReference>
<dbReference type="InterPro" id="IPR055060">
    <property type="entry name" value="ACOX_C_alpha1"/>
</dbReference>
<feature type="domain" description="Acyl-CoA oxidase C-alpha1" evidence="7">
    <location>
        <begin position="267"/>
        <end position="416"/>
    </location>
</feature>
<dbReference type="Pfam" id="PF22924">
    <property type="entry name" value="ACOX_C_alpha1"/>
    <property type="match status" value="1"/>
</dbReference>
<dbReference type="InterPro" id="IPR012258">
    <property type="entry name" value="Acyl-CoA_oxidase"/>
</dbReference>
<evidence type="ECO:0000259" key="6">
    <source>
        <dbReference type="Pfam" id="PF01756"/>
    </source>
</evidence>
<gene>
    <name evidence="8" type="ORF">HG542_28325</name>
</gene>
<dbReference type="Pfam" id="PF01756">
    <property type="entry name" value="ACOX"/>
    <property type="match status" value="1"/>
</dbReference>
<comment type="cofactor">
    <cofactor evidence="1">
        <name>FAD</name>
        <dbReference type="ChEBI" id="CHEBI:57692"/>
    </cofactor>
</comment>
<evidence type="ECO:0000256" key="3">
    <source>
        <dbReference type="ARBA" id="ARBA00022630"/>
    </source>
</evidence>
<dbReference type="GO" id="GO:0071949">
    <property type="term" value="F:FAD binding"/>
    <property type="evidence" value="ECO:0007669"/>
    <property type="project" value="InterPro"/>
</dbReference>
<evidence type="ECO:0000256" key="5">
    <source>
        <dbReference type="ARBA" id="ARBA00023002"/>
    </source>
</evidence>
<dbReference type="Gene3D" id="2.40.110.10">
    <property type="entry name" value="Butyryl-CoA Dehydrogenase, subunit A, domain 2"/>
    <property type="match status" value="1"/>
</dbReference>
<evidence type="ECO:0000313" key="8">
    <source>
        <dbReference type="EMBL" id="NVK81530.1"/>
    </source>
</evidence>
<comment type="caution">
    <text evidence="8">The sequence shown here is derived from an EMBL/GenBank/DDBJ whole genome shotgun (WGS) entry which is preliminary data.</text>
</comment>
<reference evidence="8 9" key="1">
    <citation type="submission" date="2020-04" db="EMBL/GenBank/DDBJ databases">
        <title>Draft Genome Sequence of Streptomyces morookaense DSM 40503, an 8-azaguanine-producing strain.</title>
        <authorList>
            <person name="Qi J."/>
            <person name="Gao J.-M."/>
        </authorList>
    </citation>
    <scope>NUCLEOTIDE SEQUENCE [LARGE SCALE GENOMIC DNA]</scope>
    <source>
        <strain evidence="8 9">DSM 40503</strain>
    </source>
</reference>
<evidence type="ECO:0000313" key="9">
    <source>
        <dbReference type="Proteomes" id="UP000587462"/>
    </source>
</evidence>
<dbReference type="GO" id="GO:0033540">
    <property type="term" value="P:fatty acid beta-oxidation using acyl-CoA oxidase"/>
    <property type="evidence" value="ECO:0007669"/>
    <property type="project" value="TreeGrafter"/>
</dbReference>
<dbReference type="InterPro" id="IPR009100">
    <property type="entry name" value="AcylCoA_DH/oxidase_NM_dom_sf"/>
</dbReference>
<dbReference type="GO" id="GO:0055088">
    <property type="term" value="P:lipid homeostasis"/>
    <property type="evidence" value="ECO:0007669"/>
    <property type="project" value="TreeGrafter"/>
</dbReference>
<dbReference type="SUPFAM" id="SSF47203">
    <property type="entry name" value="Acyl-CoA dehydrogenase C-terminal domain-like"/>
    <property type="match status" value="2"/>
</dbReference>
<dbReference type="Proteomes" id="UP000587462">
    <property type="component" value="Unassembled WGS sequence"/>
</dbReference>
<dbReference type="AlphaFoldDB" id="A0A7Y7B9J3"/>
<evidence type="ECO:0000259" key="7">
    <source>
        <dbReference type="Pfam" id="PF22924"/>
    </source>
</evidence>
<dbReference type="RefSeq" id="WP_171086343.1">
    <property type="nucleotide sequence ID" value="NZ_BNBU01000020.1"/>
</dbReference>
<feature type="domain" description="Acyl-CoA oxidase C-terminal" evidence="6">
    <location>
        <begin position="453"/>
        <end position="569"/>
    </location>
</feature>
<evidence type="ECO:0000256" key="2">
    <source>
        <dbReference type="ARBA" id="ARBA00006288"/>
    </source>
</evidence>
<dbReference type="PANTHER" id="PTHR10909">
    <property type="entry name" value="ELECTRON TRANSPORT OXIDOREDUCTASE"/>
    <property type="match status" value="1"/>
</dbReference>
<evidence type="ECO:0000256" key="4">
    <source>
        <dbReference type="ARBA" id="ARBA00022827"/>
    </source>
</evidence>
<keyword evidence="3" id="KW-0285">Flavoprotein</keyword>
<protein>
    <recommendedName>
        <fullName evidence="10">Acyl-CoA oxidase</fullName>
    </recommendedName>
</protein>
<dbReference type="EMBL" id="JABBXF010000084">
    <property type="protein sequence ID" value="NVK81530.1"/>
    <property type="molecule type" value="Genomic_DNA"/>
</dbReference>
<keyword evidence="4" id="KW-0274">FAD</keyword>
<dbReference type="InterPro" id="IPR036250">
    <property type="entry name" value="AcylCo_DH-like_C"/>
</dbReference>
<dbReference type="GO" id="GO:0003997">
    <property type="term" value="F:acyl-CoA oxidase activity"/>
    <property type="evidence" value="ECO:0007669"/>
    <property type="project" value="InterPro"/>
</dbReference>
<keyword evidence="5" id="KW-0560">Oxidoreductase</keyword>
<comment type="similarity">
    <text evidence="2">Belongs to the acyl-CoA oxidase family.</text>
</comment>
<dbReference type="Gene3D" id="1.20.140.10">
    <property type="entry name" value="Butyryl-CoA Dehydrogenase, subunit A, domain 3"/>
    <property type="match status" value="2"/>
</dbReference>
<dbReference type="SUPFAM" id="SSF56645">
    <property type="entry name" value="Acyl-CoA dehydrogenase NM domain-like"/>
    <property type="match status" value="1"/>
</dbReference>
<organism evidence="8 9">
    <name type="scientific">Streptomyces morookaense</name>
    <name type="common">Streptoverticillium morookaense</name>
    <dbReference type="NCBI Taxonomy" id="1970"/>
    <lineage>
        <taxon>Bacteria</taxon>
        <taxon>Bacillati</taxon>
        <taxon>Actinomycetota</taxon>
        <taxon>Actinomycetes</taxon>
        <taxon>Kitasatosporales</taxon>
        <taxon>Streptomycetaceae</taxon>
        <taxon>Streptomyces</taxon>
    </lineage>
</organism>
<accession>A0A7Y7B9J3</accession>
<name>A0A7Y7B9J3_STRMO</name>
<dbReference type="InterPro" id="IPR046373">
    <property type="entry name" value="Acyl-CoA_Oxase/DH_mid-dom_sf"/>
</dbReference>
<dbReference type="GO" id="GO:0005504">
    <property type="term" value="F:fatty acid binding"/>
    <property type="evidence" value="ECO:0007669"/>
    <property type="project" value="TreeGrafter"/>
</dbReference>
<sequence>MPVDLRGMLRGADPDALHKELQDVVRSEPFRRDGRGTDRVARVHAQLRAACAALGPARELTLYPRKLSAFMEWTAVAAPDAVPAFLLHYQLAVGTLLALGEGCAELEEYLAELDDASAAGAFLLAELGHGGSGPGLETRAVYDATTGEFVVGTPTTRAVKFMAGPAHPGAARTGVVAARLIVDGEDHGVFPFVMRLRDRDGRPVRGVTITPLPEKPFPPTDCAVVSFERVRIPGHALLTGGTAGFRADGSFRSSITAPRERFRQTIGQLYHSRTSLAAAAMAMARAALVITLRYAAQRQVPGSGGGTVPMLAYRTVQRDLFTGLARVFAGSLLAERAKDGVAVPSLDREADELFVMVVKVLLTETALQTVQMCRARCGAQGLFPVNRIAEYLSACEEFVTSEGDNQVLKITAGRRLRRCPERAPSDCASSAWSELMAERERRLRGRVPCPAEEGDDFDVWNAQVLPAAALADAHAQRLAVDALLEGAERCTDASDAEALTLLAELHAVDHAGRHGGWYLCEGLLTPAQASRIEKRTTELCDRLVPHVPALLDAFGIPDDLLTAPIAAADYVQAWRDVLQLQ</sequence>
<keyword evidence="9" id="KW-1185">Reference proteome</keyword>
<proteinExistence type="inferred from homology"/>
<dbReference type="PANTHER" id="PTHR10909:SF382">
    <property type="entry name" value="ACYL-COENZYME A OXIDASE"/>
    <property type="match status" value="1"/>
</dbReference>